<evidence type="ECO:0000256" key="3">
    <source>
        <dbReference type="ARBA" id="ARBA00023004"/>
    </source>
</evidence>
<dbReference type="GO" id="GO:0019825">
    <property type="term" value="F:oxygen binding"/>
    <property type="evidence" value="ECO:0007669"/>
    <property type="project" value="InterPro"/>
</dbReference>
<keyword evidence="4" id="KW-0813">Transport</keyword>
<reference evidence="7" key="3">
    <citation type="submission" date="2020-01" db="EMBL/GenBank/DDBJ databases">
        <authorList>
            <person name="Korhonen P.K.K."/>
            <person name="Guangxu M.G."/>
            <person name="Wang T.W."/>
            <person name="Stroehlein A.J.S."/>
            <person name="Young N.D."/>
            <person name="Ang C.-S.A."/>
            <person name="Fernando D.W.F."/>
            <person name="Lu H.L."/>
            <person name="Taylor S.T."/>
            <person name="Ehtesham M.E.M."/>
            <person name="Najaraj S.H.N."/>
            <person name="Harsha G.H.G."/>
            <person name="Madugundu A.M."/>
            <person name="Renuse S.R."/>
            <person name="Holt D.H."/>
            <person name="Pandey A.P."/>
            <person name="Papenfuss A.P."/>
            <person name="Gasser R.B.G."/>
            <person name="Fischer K.F."/>
        </authorList>
    </citation>
    <scope>NUCLEOTIDE SEQUENCE</scope>
    <source>
        <strain evidence="7">SSS_KF_BRIS2020</strain>
    </source>
</reference>
<dbReference type="PROSITE" id="PS01033">
    <property type="entry name" value="GLOBIN"/>
    <property type="match status" value="1"/>
</dbReference>
<keyword evidence="3" id="KW-0408">Iron</keyword>
<evidence type="ECO:0000256" key="5">
    <source>
        <dbReference type="SAM" id="MobiDB-lite"/>
    </source>
</evidence>
<evidence type="ECO:0000313" key="10">
    <source>
        <dbReference type="Proteomes" id="UP000070412"/>
    </source>
</evidence>
<keyword evidence="2" id="KW-0479">Metal-binding</keyword>
<dbReference type="Proteomes" id="UP000070412">
    <property type="component" value="Unassembled WGS sequence"/>
</dbReference>
<evidence type="ECO:0000256" key="1">
    <source>
        <dbReference type="ARBA" id="ARBA00022617"/>
    </source>
</evidence>
<evidence type="ECO:0000313" key="11">
    <source>
        <dbReference type="Proteomes" id="UP000616769"/>
    </source>
</evidence>
<reference evidence="8 11" key="1">
    <citation type="journal article" date="2015" name="Parasit. Vectors">
        <title>Draft genome of the scabies mite.</title>
        <authorList>
            <person name="Rider S.D.Jr."/>
            <person name="Morgan M.S."/>
            <person name="Arlian L.G."/>
        </authorList>
    </citation>
    <scope>NUCLEOTIDE SEQUENCE [LARGE SCALE GENOMIC DNA]</scope>
    <source>
        <strain evidence="8">Arlian Lab</strain>
    </source>
</reference>
<evidence type="ECO:0000256" key="4">
    <source>
        <dbReference type="RuleBase" id="RU000356"/>
    </source>
</evidence>
<keyword evidence="4" id="KW-0561">Oxygen transport</keyword>
<dbReference type="OrthoDB" id="6344802at2759"/>
<evidence type="ECO:0000259" key="6">
    <source>
        <dbReference type="PROSITE" id="PS01033"/>
    </source>
</evidence>
<dbReference type="EMBL" id="JXLN01010456">
    <property type="protein sequence ID" value="KPM05752.1"/>
    <property type="molecule type" value="Genomic_DNA"/>
</dbReference>
<dbReference type="EMBL" id="WVUK01000066">
    <property type="protein sequence ID" value="KAF7488020.1"/>
    <property type="molecule type" value="Genomic_DNA"/>
</dbReference>
<accession>A0A132A436</accession>
<dbReference type="Pfam" id="PF00042">
    <property type="entry name" value="Globin"/>
    <property type="match status" value="1"/>
</dbReference>
<evidence type="ECO:0000313" key="8">
    <source>
        <dbReference type="EMBL" id="KPM05752.1"/>
    </source>
</evidence>
<dbReference type="VEuPathDB" id="VectorBase:SSCA002598"/>
<comment type="similarity">
    <text evidence="4">Belongs to the globin family.</text>
</comment>
<dbReference type="GO" id="GO:0046872">
    <property type="term" value="F:metal ion binding"/>
    <property type="evidence" value="ECO:0007669"/>
    <property type="project" value="UniProtKB-KW"/>
</dbReference>
<feature type="domain" description="Globin" evidence="6">
    <location>
        <begin position="37"/>
        <end position="186"/>
    </location>
</feature>
<dbReference type="GO" id="GO:0005344">
    <property type="term" value="F:oxygen carrier activity"/>
    <property type="evidence" value="ECO:0007669"/>
    <property type="project" value="UniProtKB-KW"/>
</dbReference>
<reference evidence="9" key="4">
    <citation type="submission" date="2022-06" db="UniProtKB">
        <authorList>
            <consortium name="EnsemblMetazoa"/>
        </authorList>
    </citation>
    <scope>IDENTIFICATION</scope>
</reference>
<dbReference type="InterPro" id="IPR000971">
    <property type="entry name" value="Globin"/>
</dbReference>
<dbReference type="InterPro" id="IPR009050">
    <property type="entry name" value="Globin-like_sf"/>
</dbReference>
<dbReference type="SUPFAM" id="SSF46458">
    <property type="entry name" value="Globin-like"/>
    <property type="match status" value="1"/>
</dbReference>
<evidence type="ECO:0000313" key="9">
    <source>
        <dbReference type="EnsemblMetazoa" id="KAF7488020.1"/>
    </source>
</evidence>
<dbReference type="EnsemblMetazoa" id="SSS_830s_mrna">
    <property type="protein sequence ID" value="KAF7488020.1"/>
    <property type="gene ID" value="SSS_830"/>
</dbReference>
<organism evidence="8 11">
    <name type="scientific">Sarcoptes scabiei</name>
    <name type="common">Itch mite</name>
    <name type="synonym">Acarus scabiei</name>
    <dbReference type="NCBI Taxonomy" id="52283"/>
    <lineage>
        <taxon>Eukaryota</taxon>
        <taxon>Metazoa</taxon>
        <taxon>Ecdysozoa</taxon>
        <taxon>Arthropoda</taxon>
        <taxon>Chelicerata</taxon>
        <taxon>Arachnida</taxon>
        <taxon>Acari</taxon>
        <taxon>Acariformes</taxon>
        <taxon>Sarcoptiformes</taxon>
        <taxon>Astigmata</taxon>
        <taxon>Psoroptidia</taxon>
        <taxon>Sarcoptoidea</taxon>
        <taxon>Sarcoptidae</taxon>
        <taxon>Sarcoptinae</taxon>
        <taxon>Sarcoptes</taxon>
    </lineage>
</organism>
<evidence type="ECO:0000256" key="2">
    <source>
        <dbReference type="ARBA" id="ARBA00022723"/>
    </source>
</evidence>
<dbReference type="PANTHER" id="PTHR46458:SF5">
    <property type="entry name" value="GLOBIN FAMILY PROFILE DOMAIN-CONTAINING PROTEIN"/>
    <property type="match status" value="1"/>
</dbReference>
<keyword evidence="1 4" id="KW-0349">Heme</keyword>
<dbReference type="PANTHER" id="PTHR46458">
    <property type="entry name" value="BLR2807 PROTEIN"/>
    <property type="match status" value="1"/>
</dbReference>
<name>A0A132A436_SARSC</name>
<dbReference type="Gene3D" id="1.10.490.10">
    <property type="entry name" value="Globins"/>
    <property type="match status" value="1"/>
</dbReference>
<proteinExistence type="inferred from homology"/>
<dbReference type="Proteomes" id="UP000616769">
    <property type="component" value="Unassembled WGS sequence"/>
</dbReference>
<dbReference type="InterPro" id="IPR050532">
    <property type="entry name" value="Globin-like_OT"/>
</dbReference>
<gene>
    <name evidence="7" type="primary">SSS_830g</name>
    <name evidence="8" type="ORF">QR98_0042210</name>
    <name evidence="7" type="ORF">SSS_830</name>
</gene>
<dbReference type="AlphaFoldDB" id="A0A132A436"/>
<sequence>MGCPLSKTSDENDVQSKQNDFSNEVMVTNKTVDPRLPLTVRQKFNLSKSWKGISREMEMTGVLMFVKLFEETPEILNLFTKFQELKTKDSQMKSMELAEHATKVMTNLDEMINSLDDMDYFFRHLHSLGKYHRRIPGFHKDNFLKLEKPFIEAVKEVLQERYTENMANIYNIIIKLILQTISEGFEKDFD</sequence>
<dbReference type="GO" id="GO:0020037">
    <property type="term" value="F:heme binding"/>
    <property type="evidence" value="ECO:0007669"/>
    <property type="project" value="InterPro"/>
</dbReference>
<feature type="region of interest" description="Disordered" evidence="5">
    <location>
        <begin position="1"/>
        <end position="22"/>
    </location>
</feature>
<keyword evidence="10" id="KW-1185">Reference proteome</keyword>
<evidence type="ECO:0000313" key="7">
    <source>
        <dbReference type="EMBL" id="KAF7488020.1"/>
    </source>
</evidence>
<protein>
    <submittedName>
        <fullName evidence="7 8">Neuroglobin</fullName>
    </submittedName>
</protein>
<reference evidence="10" key="2">
    <citation type="journal article" date="2020" name="PLoS Negl. Trop. Dis.">
        <title>High-quality nuclear genome for Sarcoptes scabiei-A critical resource for a neglected parasite.</title>
        <authorList>
            <person name="Korhonen P.K."/>
            <person name="Gasser R.B."/>
            <person name="Ma G."/>
            <person name="Wang T."/>
            <person name="Stroehlein A.J."/>
            <person name="Young N.D."/>
            <person name="Ang C.S."/>
            <person name="Fernando D.D."/>
            <person name="Lu H.C."/>
            <person name="Taylor S."/>
            <person name="Reynolds S.L."/>
            <person name="Mofiz E."/>
            <person name="Najaraj S.H."/>
            <person name="Gowda H."/>
            <person name="Madugundu A."/>
            <person name="Renuse S."/>
            <person name="Holt D."/>
            <person name="Pandey A."/>
            <person name="Papenfuss A.T."/>
            <person name="Fischer K."/>
        </authorList>
    </citation>
    <scope>NUCLEOTIDE SEQUENCE [LARGE SCALE GENOMIC DNA]</scope>
</reference>
<dbReference type="InterPro" id="IPR012292">
    <property type="entry name" value="Globin/Proto"/>
</dbReference>